<dbReference type="Proteomes" id="UP000326396">
    <property type="component" value="Linkage Group LG17"/>
</dbReference>
<dbReference type="AlphaFoldDB" id="A0A5N6NUL2"/>
<name>A0A5N6NUL2_9ASTR</name>
<proteinExistence type="predicted"/>
<feature type="transmembrane region" description="Helical" evidence="1">
    <location>
        <begin position="12"/>
        <end position="39"/>
    </location>
</feature>
<sequence>MSRRSDVDSTKFFYIAILKWIFNAHVGALWMMSLVVTVLEDNMSGLKAINRAWDLMKEDPKGGVEVVNGDDGGEVAEMASERRGESARIGKVKVAEMASVLRW</sequence>
<comment type="caution">
    <text evidence="2">The sequence shown here is derived from an EMBL/GenBank/DDBJ whole genome shotgun (WGS) entry which is preliminary data.</text>
</comment>
<accession>A0A5N6NUL2</accession>
<reference evidence="2 3" key="1">
    <citation type="submission" date="2019-05" db="EMBL/GenBank/DDBJ databases">
        <title>Mikania micrantha, genome provides insights into the molecular mechanism of rapid growth.</title>
        <authorList>
            <person name="Liu B."/>
        </authorList>
    </citation>
    <scope>NUCLEOTIDE SEQUENCE [LARGE SCALE GENOMIC DNA]</scope>
    <source>
        <strain evidence="2">NLD-2019</strain>
        <tissue evidence="2">Leaf</tissue>
    </source>
</reference>
<keyword evidence="1" id="KW-0472">Membrane</keyword>
<dbReference type="EMBL" id="SZYD01000009">
    <property type="protein sequence ID" value="KAD5317675.1"/>
    <property type="molecule type" value="Genomic_DNA"/>
</dbReference>
<evidence type="ECO:0000313" key="3">
    <source>
        <dbReference type="Proteomes" id="UP000326396"/>
    </source>
</evidence>
<keyword evidence="3" id="KW-1185">Reference proteome</keyword>
<organism evidence="2 3">
    <name type="scientific">Mikania micrantha</name>
    <name type="common">bitter vine</name>
    <dbReference type="NCBI Taxonomy" id="192012"/>
    <lineage>
        <taxon>Eukaryota</taxon>
        <taxon>Viridiplantae</taxon>
        <taxon>Streptophyta</taxon>
        <taxon>Embryophyta</taxon>
        <taxon>Tracheophyta</taxon>
        <taxon>Spermatophyta</taxon>
        <taxon>Magnoliopsida</taxon>
        <taxon>eudicotyledons</taxon>
        <taxon>Gunneridae</taxon>
        <taxon>Pentapetalae</taxon>
        <taxon>asterids</taxon>
        <taxon>campanulids</taxon>
        <taxon>Asterales</taxon>
        <taxon>Asteraceae</taxon>
        <taxon>Asteroideae</taxon>
        <taxon>Heliantheae alliance</taxon>
        <taxon>Eupatorieae</taxon>
        <taxon>Mikania</taxon>
    </lineage>
</organism>
<evidence type="ECO:0000313" key="2">
    <source>
        <dbReference type="EMBL" id="KAD5317675.1"/>
    </source>
</evidence>
<keyword evidence="1" id="KW-1133">Transmembrane helix</keyword>
<protein>
    <submittedName>
        <fullName evidence="2">Uncharacterized protein</fullName>
    </submittedName>
</protein>
<evidence type="ECO:0000256" key="1">
    <source>
        <dbReference type="SAM" id="Phobius"/>
    </source>
</evidence>
<keyword evidence="1" id="KW-0812">Transmembrane</keyword>
<gene>
    <name evidence="2" type="ORF">E3N88_17621</name>
</gene>
<dbReference type="OrthoDB" id="777403at2759"/>